<dbReference type="GO" id="GO:0004135">
    <property type="term" value="F:amylo-alpha-1,6-glucosidase activity"/>
    <property type="evidence" value="ECO:0007669"/>
    <property type="project" value="InterPro"/>
</dbReference>
<dbReference type="InterPro" id="IPR004193">
    <property type="entry name" value="Glyco_hydro_13_N"/>
</dbReference>
<evidence type="ECO:0000256" key="4">
    <source>
        <dbReference type="SAM" id="MobiDB-lite"/>
    </source>
</evidence>
<reference evidence="6" key="2">
    <citation type="submission" date="2020-09" db="EMBL/GenBank/DDBJ databases">
        <authorList>
            <person name="Sun Q."/>
            <person name="Ohkuma M."/>
        </authorList>
    </citation>
    <scope>NUCLEOTIDE SEQUENCE</scope>
    <source>
        <strain evidence="6">JCM 4633</strain>
    </source>
</reference>
<dbReference type="Gene3D" id="3.20.20.80">
    <property type="entry name" value="Glycosidases"/>
    <property type="match status" value="1"/>
</dbReference>
<keyword evidence="3" id="KW-0326">Glycosidase</keyword>
<dbReference type="InterPro" id="IPR006047">
    <property type="entry name" value="GH13_cat_dom"/>
</dbReference>
<evidence type="ECO:0000259" key="5">
    <source>
        <dbReference type="SMART" id="SM00642"/>
    </source>
</evidence>
<evidence type="ECO:0000256" key="1">
    <source>
        <dbReference type="ARBA" id="ARBA00008061"/>
    </source>
</evidence>
<keyword evidence="2" id="KW-0378">Hydrolase</keyword>
<dbReference type="RefSeq" id="WP_190107529.1">
    <property type="nucleotide sequence ID" value="NZ_BMVB01000001.1"/>
</dbReference>
<dbReference type="SMART" id="SM00642">
    <property type="entry name" value="Aamy"/>
    <property type="match status" value="1"/>
</dbReference>
<dbReference type="InterPro" id="IPR014756">
    <property type="entry name" value="Ig_E-set"/>
</dbReference>
<gene>
    <name evidence="6" type="ORF">GCM10010507_00620</name>
</gene>
<evidence type="ECO:0000313" key="7">
    <source>
        <dbReference type="Proteomes" id="UP000646244"/>
    </source>
</evidence>
<comment type="similarity">
    <text evidence="1">Belongs to the glycosyl hydrolase 13 family.</text>
</comment>
<dbReference type="GO" id="GO:0005980">
    <property type="term" value="P:glycogen catabolic process"/>
    <property type="evidence" value="ECO:0007669"/>
    <property type="project" value="InterPro"/>
</dbReference>
<dbReference type="AlphaFoldDB" id="A0A918T9W6"/>
<dbReference type="Gene3D" id="2.60.40.1180">
    <property type="entry name" value="Golgi alpha-mannosidase II"/>
    <property type="match status" value="1"/>
</dbReference>
<dbReference type="Gene3D" id="2.60.40.10">
    <property type="entry name" value="Immunoglobulins"/>
    <property type="match status" value="1"/>
</dbReference>
<dbReference type="CDD" id="cd11326">
    <property type="entry name" value="AmyAc_Glg_debranch"/>
    <property type="match status" value="1"/>
</dbReference>
<protein>
    <submittedName>
        <fullName evidence="6">Glycogen operon protein GlgX homolog</fullName>
    </submittedName>
</protein>
<dbReference type="InterPro" id="IPR011837">
    <property type="entry name" value="Glycogen_debranch_GlgX"/>
</dbReference>
<dbReference type="Pfam" id="PF02922">
    <property type="entry name" value="CBM_48"/>
    <property type="match status" value="1"/>
</dbReference>
<dbReference type="InterPro" id="IPR013780">
    <property type="entry name" value="Glyco_hydro_b"/>
</dbReference>
<dbReference type="EMBL" id="BMVB01000001">
    <property type="protein sequence ID" value="GHC32300.1"/>
    <property type="molecule type" value="Genomic_DNA"/>
</dbReference>
<dbReference type="SUPFAM" id="SSF51011">
    <property type="entry name" value="Glycosyl hydrolase domain"/>
    <property type="match status" value="1"/>
</dbReference>
<dbReference type="InterPro" id="IPR044505">
    <property type="entry name" value="GlgX_Isoamylase_N_E_set"/>
</dbReference>
<dbReference type="SUPFAM" id="SSF51445">
    <property type="entry name" value="(Trans)glycosidases"/>
    <property type="match status" value="1"/>
</dbReference>
<sequence length="688" mass="74349">MTDTRPGDPHRLGATWDGQGTNFAVCSSAGAHGGDVTLCLLDDDGRESRLPMTADCDVWHAYVPGVGPGQHYGFRASGPYEPHRGLLFSPGTLLLDPYARVMRPLGPRRAACLVADPAFDWGADRRPGTHWSRTVLYETHVKGISATHPGVPPALRGTYAGLAHPAVVGHLTDLGVTAVELLPVHQHFSEPSVLERGLTNYWGYSTIGFFAPHAGYSASGDAGGQVTEFKAMVAALHAAGIEVILDVVYNHTAEGGPTDPALSFRGLGNDLYYRLDPADRSRYVDTTGTRNTLDAGRPEVLRLILDSLRHWVTEMHVDGFRFDLAATLARQYGYVDRLAAFFQLLYQDPVLNRTKLIAEPWDVGAPDSYQVGRFPAGWAEWNDRCRDTLRDFWRGRPVVGDLARRIAGSADLYAADRRGPDASVNFVTCHDGKTLTDLVTYERKYNRANGEDDRDGTDDDRAANHGVEGPTDDPAVTALRERQRRNMLATLLLAQGVTMLSGGDEIGRTQRGNNNAYCQDNALSWYDWSAARPEPLAFVRRVVALQRAHPALRRRSFLTGRGRPGAPPDVAWFDREGRPMTTGRWEDRGTRFLGFLLAGDGVDPVTPEGAPQCDDDLLVLLNADAEPAEFTVPGRAGAVYRLVLDTAAADGAPAGGGVLTAGGRCTVAPHTVLVAAAPLPGAAGPPAA</sequence>
<dbReference type="SUPFAM" id="SSF81296">
    <property type="entry name" value="E set domains"/>
    <property type="match status" value="1"/>
</dbReference>
<accession>A0A918T9W6</accession>
<dbReference type="InterPro" id="IPR017853">
    <property type="entry name" value="GH"/>
</dbReference>
<proteinExistence type="inferred from homology"/>
<feature type="region of interest" description="Disordered" evidence="4">
    <location>
        <begin position="446"/>
        <end position="474"/>
    </location>
</feature>
<evidence type="ECO:0000256" key="3">
    <source>
        <dbReference type="ARBA" id="ARBA00023295"/>
    </source>
</evidence>
<evidence type="ECO:0000313" key="6">
    <source>
        <dbReference type="EMBL" id="GHC32300.1"/>
    </source>
</evidence>
<evidence type="ECO:0000256" key="2">
    <source>
        <dbReference type="ARBA" id="ARBA00022801"/>
    </source>
</evidence>
<dbReference type="CDD" id="cd02856">
    <property type="entry name" value="E_set_GDE_Isoamylase_N"/>
    <property type="match status" value="1"/>
</dbReference>
<dbReference type="Proteomes" id="UP000646244">
    <property type="component" value="Unassembled WGS sequence"/>
</dbReference>
<dbReference type="InterPro" id="IPR013783">
    <property type="entry name" value="Ig-like_fold"/>
</dbReference>
<reference evidence="6" key="1">
    <citation type="journal article" date="2014" name="Int. J. Syst. Evol. Microbiol.">
        <title>Complete genome sequence of Corynebacterium casei LMG S-19264T (=DSM 44701T), isolated from a smear-ripened cheese.</title>
        <authorList>
            <consortium name="US DOE Joint Genome Institute (JGI-PGF)"/>
            <person name="Walter F."/>
            <person name="Albersmeier A."/>
            <person name="Kalinowski J."/>
            <person name="Ruckert C."/>
        </authorList>
    </citation>
    <scope>NUCLEOTIDE SEQUENCE</scope>
    <source>
        <strain evidence="6">JCM 4633</strain>
    </source>
</reference>
<feature type="domain" description="Glycosyl hydrolase family 13 catalytic" evidence="5">
    <location>
        <begin position="138"/>
        <end position="532"/>
    </location>
</feature>
<name>A0A918T9W6_STRCJ</name>
<dbReference type="NCBIfam" id="TIGR02100">
    <property type="entry name" value="glgX_debranch"/>
    <property type="match status" value="1"/>
</dbReference>
<organism evidence="6 7">
    <name type="scientific">Streptomyces cinnamoneus</name>
    <name type="common">Streptoverticillium cinnamoneum</name>
    <dbReference type="NCBI Taxonomy" id="53446"/>
    <lineage>
        <taxon>Bacteria</taxon>
        <taxon>Bacillati</taxon>
        <taxon>Actinomycetota</taxon>
        <taxon>Actinomycetes</taxon>
        <taxon>Kitasatosporales</taxon>
        <taxon>Streptomycetaceae</taxon>
        <taxon>Streptomyces</taxon>
        <taxon>Streptomyces cinnamoneus group</taxon>
    </lineage>
</organism>
<comment type="caution">
    <text evidence="6">The sequence shown here is derived from an EMBL/GenBank/DDBJ whole genome shotgun (WGS) entry which is preliminary data.</text>
</comment>
<dbReference type="PANTHER" id="PTHR43002">
    <property type="entry name" value="GLYCOGEN DEBRANCHING ENZYME"/>
    <property type="match status" value="1"/>
</dbReference>